<feature type="transmembrane region" description="Helical" evidence="7">
    <location>
        <begin position="85"/>
        <end position="104"/>
    </location>
</feature>
<feature type="transmembrane region" description="Helical" evidence="7">
    <location>
        <begin position="124"/>
        <end position="148"/>
    </location>
</feature>
<comment type="subcellular location">
    <subcellularLocation>
        <location evidence="6">Cell membrane</location>
        <topology evidence="6">Multi-pass membrane protein</topology>
    </subcellularLocation>
    <subcellularLocation>
        <location evidence="1">Membrane</location>
        <topology evidence="1">Multi-pass membrane protein</topology>
    </subcellularLocation>
</comment>
<dbReference type="CDD" id="cd00386">
    <property type="entry name" value="Heme_Cu_Oxidase_III_like"/>
    <property type="match status" value="1"/>
</dbReference>
<evidence type="ECO:0000256" key="3">
    <source>
        <dbReference type="ARBA" id="ARBA00022692"/>
    </source>
</evidence>
<organism evidence="9 10">
    <name type="scientific">Paraflavisolibacter caeni</name>
    <dbReference type="NCBI Taxonomy" id="2982496"/>
    <lineage>
        <taxon>Bacteria</taxon>
        <taxon>Pseudomonadati</taxon>
        <taxon>Bacteroidota</taxon>
        <taxon>Chitinophagia</taxon>
        <taxon>Chitinophagales</taxon>
        <taxon>Chitinophagaceae</taxon>
        <taxon>Paraflavisolibacter</taxon>
    </lineage>
</organism>
<dbReference type="InterPro" id="IPR000298">
    <property type="entry name" value="Cyt_c_oxidase-like_su3"/>
</dbReference>
<evidence type="ECO:0000259" key="8">
    <source>
        <dbReference type="PROSITE" id="PS50253"/>
    </source>
</evidence>
<keyword evidence="3 6" id="KW-0812">Transmembrane</keyword>
<accession>A0A9X2XYQ1</accession>
<dbReference type="PANTHER" id="PTHR11403">
    <property type="entry name" value="CYTOCHROME C OXIDASE SUBUNIT III"/>
    <property type="match status" value="1"/>
</dbReference>
<comment type="similarity">
    <text evidence="2 6">Belongs to the cytochrome c oxidase subunit 3 family.</text>
</comment>
<dbReference type="PROSITE" id="PS50253">
    <property type="entry name" value="COX3"/>
    <property type="match status" value="1"/>
</dbReference>
<dbReference type="AlphaFoldDB" id="A0A9X2XYQ1"/>
<evidence type="ECO:0000256" key="1">
    <source>
        <dbReference type="ARBA" id="ARBA00004141"/>
    </source>
</evidence>
<evidence type="ECO:0000256" key="4">
    <source>
        <dbReference type="ARBA" id="ARBA00022989"/>
    </source>
</evidence>
<dbReference type="InterPro" id="IPR035973">
    <property type="entry name" value="Cyt_c_oxidase_su3-like_sf"/>
</dbReference>
<evidence type="ECO:0000256" key="6">
    <source>
        <dbReference type="RuleBase" id="RU003376"/>
    </source>
</evidence>
<keyword evidence="4 7" id="KW-1133">Transmembrane helix</keyword>
<sequence>MVIVSNQRNNRMHPHKFALWVAIASIIMMFAGLTSAYIVKSKLANWEVVEIPTYFIYSTACIIISSLTIQGALRSFKQRNMSQYRTLLMVTLFLGICFLALQYLGFSWLWENGVRFRGAGAGQFLYIIAGLHALHVAGGIIALIVIILRTLIGRKKVYNSVGLEVLSTYWHFVDVLWVYLLIFFIWLG</sequence>
<dbReference type="GO" id="GO:0004129">
    <property type="term" value="F:cytochrome-c oxidase activity"/>
    <property type="evidence" value="ECO:0007669"/>
    <property type="project" value="InterPro"/>
</dbReference>
<evidence type="ECO:0000313" key="9">
    <source>
        <dbReference type="EMBL" id="MCU7551245.1"/>
    </source>
</evidence>
<protein>
    <submittedName>
        <fullName evidence="9">Cytochrome c oxidase subunit 3</fullName>
    </submittedName>
</protein>
<proteinExistence type="inferred from homology"/>
<dbReference type="InterPro" id="IPR024791">
    <property type="entry name" value="Cyt_c/ubiquinol_Oxase_su3"/>
</dbReference>
<evidence type="ECO:0000256" key="5">
    <source>
        <dbReference type="ARBA" id="ARBA00023136"/>
    </source>
</evidence>
<evidence type="ECO:0000256" key="7">
    <source>
        <dbReference type="SAM" id="Phobius"/>
    </source>
</evidence>
<feature type="domain" description="Heme-copper oxidase subunit III family profile" evidence="8">
    <location>
        <begin position="1"/>
        <end position="188"/>
    </location>
</feature>
<evidence type="ECO:0000313" key="10">
    <source>
        <dbReference type="Proteomes" id="UP001155483"/>
    </source>
</evidence>
<keyword evidence="5 7" id="KW-0472">Membrane</keyword>
<feature type="transmembrane region" description="Helical" evidence="7">
    <location>
        <begin position="169"/>
        <end position="187"/>
    </location>
</feature>
<gene>
    <name evidence="9" type="ORF">OCK74_19140</name>
</gene>
<dbReference type="EMBL" id="JAOTIF010000019">
    <property type="protein sequence ID" value="MCU7551245.1"/>
    <property type="molecule type" value="Genomic_DNA"/>
</dbReference>
<dbReference type="Proteomes" id="UP001155483">
    <property type="component" value="Unassembled WGS sequence"/>
</dbReference>
<dbReference type="SUPFAM" id="SSF81452">
    <property type="entry name" value="Cytochrome c oxidase subunit III-like"/>
    <property type="match status" value="1"/>
</dbReference>
<evidence type="ECO:0000256" key="2">
    <source>
        <dbReference type="ARBA" id="ARBA00010581"/>
    </source>
</evidence>
<dbReference type="GO" id="GO:0005886">
    <property type="term" value="C:plasma membrane"/>
    <property type="evidence" value="ECO:0007669"/>
    <property type="project" value="UniProtKB-SubCell"/>
</dbReference>
<keyword evidence="10" id="KW-1185">Reference proteome</keyword>
<dbReference type="InterPro" id="IPR013833">
    <property type="entry name" value="Cyt_c_oxidase_su3_a-hlx"/>
</dbReference>
<dbReference type="Pfam" id="PF00510">
    <property type="entry name" value="COX3"/>
    <property type="match status" value="1"/>
</dbReference>
<dbReference type="PANTHER" id="PTHR11403:SF10">
    <property type="entry name" value="CYTOCHROME C OXIDASE"/>
    <property type="match status" value="1"/>
</dbReference>
<dbReference type="Gene3D" id="1.20.120.80">
    <property type="entry name" value="Cytochrome c oxidase, subunit III, four-helix bundle"/>
    <property type="match status" value="1"/>
</dbReference>
<name>A0A9X2XYQ1_9BACT</name>
<comment type="caution">
    <text evidence="9">The sequence shown here is derived from an EMBL/GenBank/DDBJ whole genome shotgun (WGS) entry which is preliminary data.</text>
</comment>
<feature type="transmembrane region" description="Helical" evidence="7">
    <location>
        <begin position="51"/>
        <end position="73"/>
    </location>
</feature>
<dbReference type="GO" id="GO:0019646">
    <property type="term" value="P:aerobic electron transport chain"/>
    <property type="evidence" value="ECO:0007669"/>
    <property type="project" value="InterPro"/>
</dbReference>
<reference evidence="9" key="2">
    <citation type="submission" date="2023-04" db="EMBL/GenBank/DDBJ databases">
        <title>Paracnuella aquatica gen. nov., sp. nov., a member of the family Chitinophagaceae isolated from a hot spring.</title>
        <authorList>
            <person name="Wang C."/>
        </authorList>
    </citation>
    <scope>NUCLEOTIDE SEQUENCE</scope>
    <source>
        <strain evidence="9">LB-8</strain>
    </source>
</reference>
<feature type="transmembrane region" description="Helical" evidence="7">
    <location>
        <begin position="17"/>
        <end position="39"/>
    </location>
</feature>
<reference evidence="9" key="1">
    <citation type="submission" date="2022-09" db="EMBL/GenBank/DDBJ databases">
        <authorList>
            <person name="Yuan C."/>
            <person name="Ke Z."/>
        </authorList>
    </citation>
    <scope>NUCLEOTIDE SEQUENCE</scope>
    <source>
        <strain evidence="9">LB-8</strain>
    </source>
</reference>